<dbReference type="PANTHER" id="PTHR32089:SF112">
    <property type="entry name" value="LYSOZYME-LIKE PROTEIN-RELATED"/>
    <property type="match status" value="1"/>
</dbReference>
<feature type="domain" description="Methyl-accepting transducer" evidence="8">
    <location>
        <begin position="278"/>
        <end position="514"/>
    </location>
</feature>
<dbReference type="SMART" id="SM00283">
    <property type="entry name" value="MA"/>
    <property type="match status" value="1"/>
</dbReference>
<dbReference type="SMART" id="SM00304">
    <property type="entry name" value="HAMP"/>
    <property type="match status" value="1"/>
</dbReference>
<dbReference type="SUPFAM" id="SSF58104">
    <property type="entry name" value="Methyl-accepting chemotaxis protein (MCP) signaling domain"/>
    <property type="match status" value="1"/>
</dbReference>
<feature type="transmembrane region" description="Helical" evidence="7">
    <location>
        <begin position="183"/>
        <end position="205"/>
    </location>
</feature>
<evidence type="ECO:0000259" key="9">
    <source>
        <dbReference type="PROSITE" id="PS50885"/>
    </source>
</evidence>
<dbReference type="PROSITE" id="PS50885">
    <property type="entry name" value="HAMP"/>
    <property type="match status" value="1"/>
</dbReference>
<evidence type="ECO:0000256" key="4">
    <source>
        <dbReference type="ARBA" id="ARBA00023224"/>
    </source>
</evidence>
<organism evidence="10 11">
    <name type="scientific">Paenibacillus ferrarius</name>
    <dbReference type="NCBI Taxonomy" id="1469647"/>
    <lineage>
        <taxon>Bacteria</taxon>
        <taxon>Bacillati</taxon>
        <taxon>Bacillota</taxon>
        <taxon>Bacilli</taxon>
        <taxon>Bacillales</taxon>
        <taxon>Paenibacillaceae</taxon>
        <taxon>Paenibacillus</taxon>
    </lineage>
</organism>
<dbReference type="AlphaFoldDB" id="A0A1V4HPU9"/>
<dbReference type="Pfam" id="PF00015">
    <property type="entry name" value="MCPsignal"/>
    <property type="match status" value="1"/>
</dbReference>
<dbReference type="Proteomes" id="UP000190626">
    <property type="component" value="Unassembled WGS sequence"/>
</dbReference>
<dbReference type="GO" id="GO:0005886">
    <property type="term" value="C:plasma membrane"/>
    <property type="evidence" value="ECO:0007669"/>
    <property type="project" value="UniProtKB-SubCell"/>
</dbReference>
<dbReference type="InterPro" id="IPR003660">
    <property type="entry name" value="HAMP_dom"/>
</dbReference>
<dbReference type="InterPro" id="IPR004090">
    <property type="entry name" value="Chemotax_Me-accpt_rcpt"/>
</dbReference>
<sequence>MRISMILKLMCVIFLLLSVLNGISVYFLQKDIKQERLSLQRQVEFKQLGIDLADASDYLTNEARRYVQFGEKEYLDNYWKEVNETKTRDHIVMKLKELKAPQAELDLIEKAKQNSDVLVKTEDEAMKAVASQDFDRARKLMFDKNYDDNKKIIRDPIDAFQTKMNARAEQEVIQARQRASSMLNLAVSLLIITFLTFFAMLYLIIVRLKPLKMVNEKIKELASQSGDLTTRLSVTSKDEIGEIASSLNAMLDSLLVMVLDISQASKHVFQSSEKLTYNTKETATATVEIARSIEGIQQGATASVQNTLDGARSIEEMAKGVQRIAESANELSESAGDTESEAVEGFGHMEQAQHQMHSIDDSLKSSLNIVTKLSERSSHIEKIVGAIMEIANQTNLLSLNASIEAARAGEHGKGFSVVASEIRKLAEGSASSASEISDLLKQIRNDSTETVKAMQRVSEEVVLGNQKVLYARDSFQKILHSAKGIAVQIQELSAVSEQMAAGSEEISASVAEMAHVSQQSLNGVKIVNDKTIIQTNLVKEVSSLSDSLSQEAEKMERIIQKFKVM</sequence>
<gene>
    <name evidence="10" type="ORF">BC351_19185</name>
</gene>
<proteinExistence type="inferred from homology"/>
<dbReference type="PRINTS" id="PR00260">
    <property type="entry name" value="CHEMTRNSDUCR"/>
</dbReference>
<name>A0A1V4HPU9_9BACL</name>
<dbReference type="PANTHER" id="PTHR32089">
    <property type="entry name" value="METHYL-ACCEPTING CHEMOTAXIS PROTEIN MCPB"/>
    <property type="match status" value="1"/>
</dbReference>
<comment type="similarity">
    <text evidence="5">Belongs to the methyl-accepting chemotaxis (MCP) protein family.</text>
</comment>
<protein>
    <recommendedName>
        <fullName evidence="12">Chemotaxis protein</fullName>
    </recommendedName>
</protein>
<keyword evidence="2" id="KW-1003">Cell membrane</keyword>
<evidence type="ECO:0000313" key="10">
    <source>
        <dbReference type="EMBL" id="OPH60057.1"/>
    </source>
</evidence>
<dbReference type="GO" id="GO:0007165">
    <property type="term" value="P:signal transduction"/>
    <property type="evidence" value="ECO:0007669"/>
    <property type="project" value="UniProtKB-KW"/>
</dbReference>
<accession>A0A1V4HPU9</accession>
<reference evidence="11" key="1">
    <citation type="submission" date="2016-07" db="EMBL/GenBank/DDBJ databases">
        <authorList>
            <person name="Florea S."/>
            <person name="Webb J.S."/>
            <person name="Jaromczyk J."/>
            <person name="Schardl C.L."/>
        </authorList>
    </citation>
    <scope>NUCLEOTIDE SEQUENCE [LARGE SCALE GENOMIC DNA]</scope>
    <source>
        <strain evidence="11">CY1</strain>
    </source>
</reference>
<keyword evidence="7" id="KW-0812">Transmembrane</keyword>
<comment type="caution">
    <text evidence="10">The sequence shown here is derived from an EMBL/GenBank/DDBJ whole genome shotgun (WGS) entry which is preliminary data.</text>
</comment>
<dbReference type="EMBL" id="MBTG01000005">
    <property type="protein sequence ID" value="OPH60057.1"/>
    <property type="molecule type" value="Genomic_DNA"/>
</dbReference>
<dbReference type="GO" id="GO:0004888">
    <property type="term" value="F:transmembrane signaling receptor activity"/>
    <property type="evidence" value="ECO:0007669"/>
    <property type="project" value="InterPro"/>
</dbReference>
<evidence type="ECO:0000256" key="6">
    <source>
        <dbReference type="PROSITE-ProRule" id="PRU00284"/>
    </source>
</evidence>
<evidence type="ECO:0000256" key="3">
    <source>
        <dbReference type="ARBA" id="ARBA00023136"/>
    </source>
</evidence>
<keyword evidence="7" id="KW-1133">Transmembrane helix</keyword>
<dbReference type="CDD" id="cd11386">
    <property type="entry name" value="MCP_signal"/>
    <property type="match status" value="1"/>
</dbReference>
<evidence type="ECO:0000256" key="2">
    <source>
        <dbReference type="ARBA" id="ARBA00022475"/>
    </source>
</evidence>
<evidence type="ECO:0000259" key="8">
    <source>
        <dbReference type="PROSITE" id="PS50111"/>
    </source>
</evidence>
<evidence type="ECO:0000256" key="1">
    <source>
        <dbReference type="ARBA" id="ARBA00004236"/>
    </source>
</evidence>
<evidence type="ECO:0000313" key="11">
    <source>
        <dbReference type="Proteomes" id="UP000190626"/>
    </source>
</evidence>
<evidence type="ECO:0000256" key="7">
    <source>
        <dbReference type="SAM" id="Phobius"/>
    </source>
</evidence>
<keyword evidence="4 6" id="KW-0807">Transducer</keyword>
<keyword evidence="3 7" id="KW-0472">Membrane</keyword>
<feature type="domain" description="HAMP" evidence="9">
    <location>
        <begin position="208"/>
        <end position="259"/>
    </location>
</feature>
<keyword evidence="11" id="KW-1185">Reference proteome</keyword>
<dbReference type="Gene3D" id="6.10.340.10">
    <property type="match status" value="1"/>
</dbReference>
<dbReference type="PROSITE" id="PS50111">
    <property type="entry name" value="CHEMOTAXIS_TRANSDUC_2"/>
    <property type="match status" value="1"/>
</dbReference>
<dbReference type="GO" id="GO:0006935">
    <property type="term" value="P:chemotaxis"/>
    <property type="evidence" value="ECO:0007669"/>
    <property type="project" value="InterPro"/>
</dbReference>
<dbReference type="STRING" id="1469647.BC351_19185"/>
<evidence type="ECO:0000256" key="5">
    <source>
        <dbReference type="ARBA" id="ARBA00029447"/>
    </source>
</evidence>
<dbReference type="CDD" id="cd06225">
    <property type="entry name" value="HAMP"/>
    <property type="match status" value="1"/>
</dbReference>
<dbReference type="InterPro" id="IPR004089">
    <property type="entry name" value="MCPsignal_dom"/>
</dbReference>
<comment type="subcellular location">
    <subcellularLocation>
        <location evidence="1">Cell membrane</location>
    </subcellularLocation>
</comment>
<evidence type="ECO:0008006" key="12">
    <source>
        <dbReference type="Google" id="ProtNLM"/>
    </source>
</evidence>
<feature type="transmembrane region" description="Helical" evidence="7">
    <location>
        <begin position="6"/>
        <end position="28"/>
    </location>
</feature>
<dbReference type="Gene3D" id="1.10.287.950">
    <property type="entry name" value="Methyl-accepting chemotaxis protein"/>
    <property type="match status" value="1"/>
</dbReference>
<dbReference type="Pfam" id="PF00672">
    <property type="entry name" value="HAMP"/>
    <property type="match status" value="1"/>
</dbReference>